<feature type="domain" description="SMP-30/Gluconolactonase/LRE-like region" evidence="4">
    <location>
        <begin position="891"/>
        <end position="979"/>
    </location>
</feature>
<keyword evidence="1" id="KW-0378">Hydrolase</keyword>
<dbReference type="EMBL" id="RSDW01000001">
    <property type="protein sequence ID" value="RSL15614.1"/>
    <property type="molecule type" value="Genomic_DNA"/>
</dbReference>
<feature type="chain" id="PRO_5018793326" evidence="3">
    <location>
        <begin position="25"/>
        <end position="996"/>
    </location>
</feature>
<dbReference type="InterPro" id="IPR011042">
    <property type="entry name" value="6-blade_b-propeller_TolB-like"/>
</dbReference>
<dbReference type="InterPro" id="IPR013658">
    <property type="entry name" value="SGL"/>
</dbReference>
<dbReference type="Gene3D" id="2.120.10.30">
    <property type="entry name" value="TolB, C-terminal domain"/>
    <property type="match status" value="2"/>
</dbReference>
<evidence type="ECO:0000259" key="5">
    <source>
        <dbReference type="Pfam" id="PF12708"/>
    </source>
</evidence>
<feature type="domain" description="Rhamnogalacturonase A/B/Epimerase-like pectate lyase" evidence="5">
    <location>
        <begin position="44"/>
        <end position="108"/>
    </location>
</feature>
<name>A0A3R9QFZ6_9BACT</name>
<protein>
    <submittedName>
        <fullName evidence="6">Sugar lactone lactonase YvrE</fullName>
    </submittedName>
</protein>
<dbReference type="InterPro" id="IPR024535">
    <property type="entry name" value="RHGA/B-epi-like_pectate_lyase"/>
</dbReference>
<dbReference type="InterPro" id="IPR011050">
    <property type="entry name" value="Pectin_lyase_fold/virulence"/>
</dbReference>
<dbReference type="OrthoDB" id="9795222at2"/>
<dbReference type="InterPro" id="IPR051262">
    <property type="entry name" value="SMP-30/CGR1_Lactonase"/>
</dbReference>
<dbReference type="Gene3D" id="2.160.20.10">
    <property type="entry name" value="Single-stranded right-handed beta-helix, Pectin lyase-like"/>
    <property type="match status" value="2"/>
</dbReference>
<dbReference type="SUPFAM" id="SSF63829">
    <property type="entry name" value="Calcium-dependent phosphotriesterase"/>
    <property type="match status" value="1"/>
</dbReference>
<sequence>MKSRSSIKLAAGILATFCVTPLWAASFYTLRPDDSKAIYLSKSDSGLHGDGVGDDTDAIQNAINKVQETTVQGIVFLPEGRYRISKTLIVWPGIRLIGYGKSRPVIVLGKDTPGYQQGIGYMLLFAGGRPGGNRPPGSRVRPGLQQGIVPPTPNIPDANPGTFYSAMSNVDLEIQDGNPAAVGIRFHVAQHCYLAHMDFHIGSGLAGLHDVGNEAEDLHFHGGKYGIMTRKPSPGWQFTLLDATFEGQTQAAIKEHEAGLTIIRTHIKNVPAAISIDPGYADELWVKDSQFEDISGPAITISNENNARTEINLENITCRHVPVFAAFRESGKNLPGTGEIYQVKAFTHGLTFANAGATPAIGTIYEKSALTSLPMAVSSDIPALPAEDTWVNLQSLGAKGDGTTDDTAVIKKAIAEHRTIYIPSGRYIVTDTITLRPDTVLIGLNPTTTQLDIPDSTPAFQGPGSPKPLLESPKGGTNIVTGIGLYTNGINTRAVGAKWMAGKDSLMDDVRFLGGHGTNYPGVSFATIYNNTHTAETDINRRWDSQYPSLWITDGGGGTFANIWTPSSFAQAGLYISDTSTEGRIYEFSSEHHVRNEVKLKNASNWQIYALQTEEERGEGPFCLPLSIDNSSNISIANYHSYRVVSSYQPFLNAIEVSNSDNIRFRNIHVYGDNKVSFDNAIVINPSAPELVRNREFAFLTINNAPIAVEPKPASTVLAVGAKVEKLHDGFYNISGAAVDKDGQLYFVDPRWQRIYRWAPDTRRLSIVRDSPLSPVQLAFDKAGNLIVVSYDGNGTVYSFAPDSPDENITLLKPQATGPRPSMGAVLPVNYWRNEHDFTEAVPVQKPYQYISADGSTFIPAGEDFVTGALYYGTKMADLLRAFGLAQAVPGKPFYVSDESEQKTYEVSVASDGTLTKPRLFAEQGGESVAQDTEGNVYIAAGQIYVYNSSGRLIDTIEVPDRPVDLVFGGKDGKTLFILARSSLYAVETRVKGLSR</sequence>
<feature type="signal peptide" evidence="3">
    <location>
        <begin position="1"/>
        <end position="24"/>
    </location>
</feature>
<gene>
    <name evidence="6" type="ORF">EDE15_1105</name>
</gene>
<organism evidence="6 7">
    <name type="scientific">Edaphobacter aggregans</name>
    <dbReference type="NCBI Taxonomy" id="570835"/>
    <lineage>
        <taxon>Bacteria</taxon>
        <taxon>Pseudomonadati</taxon>
        <taxon>Acidobacteriota</taxon>
        <taxon>Terriglobia</taxon>
        <taxon>Terriglobales</taxon>
        <taxon>Acidobacteriaceae</taxon>
        <taxon>Edaphobacter</taxon>
    </lineage>
</organism>
<evidence type="ECO:0000313" key="7">
    <source>
        <dbReference type="Proteomes" id="UP000269669"/>
    </source>
</evidence>
<evidence type="ECO:0000259" key="4">
    <source>
        <dbReference type="Pfam" id="PF08450"/>
    </source>
</evidence>
<comment type="caution">
    <text evidence="6">The sequence shown here is derived from an EMBL/GenBank/DDBJ whole genome shotgun (WGS) entry which is preliminary data.</text>
</comment>
<proteinExistence type="predicted"/>
<feature type="domain" description="Rhamnogalacturonase A/B/Epimerase-like pectate lyase" evidence="5">
    <location>
        <begin position="390"/>
        <end position="512"/>
    </location>
</feature>
<dbReference type="PANTHER" id="PTHR47572:SF4">
    <property type="entry name" value="LACTONASE DRP35"/>
    <property type="match status" value="1"/>
</dbReference>
<accession>A0A3R9QFZ6</accession>
<dbReference type="GO" id="GO:0016787">
    <property type="term" value="F:hydrolase activity"/>
    <property type="evidence" value="ECO:0007669"/>
    <property type="project" value="UniProtKB-KW"/>
</dbReference>
<dbReference type="Pfam" id="PF12708">
    <property type="entry name" value="Pect-lyase_RHGA_epim"/>
    <property type="match status" value="2"/>
</dbReference>
<feature type="region of interest" description="Disordered" evidence="2">
    <location>
        <begin position="454"/>
        <end position="473"/>
    </location>
</feature>
<evidence type="ECO:0000256" key="2">
    <source>
        <dbReference type="SAM" id="MobiDB-lite"/>
    </source>
</evidence>
<dbReference type="Pfam" id="PF08450">
    <property type="entry name" value="SGL"/>
    <property type="match status" value="1"/>
</dbReference>
<keyword evidence="3" id="KW-0732">Signal</keyword>
<dbReference type="RefSeq" id="WP_125484335.1">
    <property type="nucleotide sequence ID" value="NZ_RSDW01000001.1"/>
</dbReference>
<dbReference type="AlphaFoldDB" id="A0A3R9QFZ6"/>
<dbReference type="Proteomes" id="UP000269669">
    <property type="component" value="Unassembled WGS sequence"/>
</dbReference>
<reference evidence="6 7" key="1">
    <citation type="submission" date="2018-12" db="EMBL/GenBank/DDBJ databases">
        <title>Sequencing of bacterial isolates from soil warming experiment in Harvard Forest, Massachusetts, USA.</title>
        <authorList>
            <person name="Deangelis K."/>
        </authorList>
    </citation>
    <scope>NUCLEOTIDE SEQUENCE [LARGE SCALE GENOMIC DNA]</scope>
    <source>
        <strain evidence="6 7">EB153</strain>
    </source>
</reference>
<dbReference type="PANTHER" id="PTHR47572">
    <property type="entry name" value="LIPOPROTEIN-RELATED"/>
    <property type="match status" value="1"/>
</dbReference>
<dbReference type="SUPFAM" id="SSF51126">
    <property type="entry name" value="Pectin lyase-like"/>
    <property type="match status" value="2"/>
</dbReference>
<keyword evidence="7" id="KW-1185">Reference proteome</keyword>
<dbReference type="InterPro" id="IPR012334">
    <property type="entry name" value="Pectin_lyas_fold"/>
</dbReference>
<evidence type="ECO:0000256" key="1">
    <source>
        <dbReference type="ARBA" id="ARBA00022801"/>
    </source>
</evidence>
<evidence type="ECO:0000313" key="6">
    <source>
        <dbReference type="EMBL" id="RSL15614.1"/>
    </source>
</evidence>
<evidence type="ECO:0000256" key="3">
    <source>
        <dbReference type="SAM" id="SignalP"/>
    </source>
</evidence>